<dbReference type="KEGG" id="pry:Prubr_66910"/>
<proteinExistence type="predicted"/>
<evidence type="ECO:0000313" key="2">
    <source>
        <dbReference type="EMBL" id="BCJ69670.1"/>
    </source>
</evidence>
<dbReference type="Pfam" id="PF20296">
    <property type="entry name" value="MTaX1"/>
    <property type="match status" value="1"/>
</dbReference>
<dbReference type="Proteomes" id="UP000680866">
    <property type="component" value="Chromosome"/>
</dbReference>
<dbReference type="InterPro" id="IPR046894">
    <property type="entry name" value="MTaX1"/>
</dbReference>
<evidence type="ECO:0000259" key="1">
    <source>
        <dbReference type="Pfam" id="PF20296"/>
    </source>
</evidence>
<evidence type="ECO:0000313" key="3">
    <source>
        <dbReference type="Proteomes" id="UP000680866"/>
    </source>
</evidence>
<keyword evidence="3" id="KW-1185">Reference proteome</keyword>
<organism evidence="2 3">
    <name type="scientific">Polymorphospora rubra</name>
    <dbReference type="NCBI Taxonomy" id="338584"/>
    <lineage>
        <taxon>Bacteria</taxon>
        <taxon>Bacillati</taxon>
        <taxon>Actinomycetota</taxon>
        <taxon>Actinomycetes</taxon>
        <taxon>Micromonosporales</taxon>
        <taxon>Micromonosporaceae</taxon>
        <taxon>Polymorphospora</taxon>
    </lineage>
</organism>
<name>A0A810N9D3_9ACTN</name>
<protein>
    <recommendedName>
        <fullName evidence="1">Methylase-associated X1 domain-containing protein</fullName>
    </recommendedName>
</protein>
<sequence>MAEAPPDWLEMPDGEFHDRYRPAGNPTSSYLHRVLIRALGPAVTKLPSNEALRAKPLVVDLALPLPSRLRIYLYGATQHPSERQQGTFKIQLTVGVPRDGQPANSKNLYFDRSDDIRPILAGYQPDQKLFILWDADLHDVADGFPYSKNVQAPPDLVWHAVARGLAQDTRRLKRPPVTESIVAARPRQLAKALQVRIRLSNAALCDGLF</sequence>
<dbReference type="RefSeq" id="WP_212819099.1">
    <property type="nucleotide sequence ID" value="NZ_AP023359.1"/>
</dbReference>
<feature type="domain" description="Methylase-associated X1" evidence="1">
    <location>
        <begin position="68"/>
        <end position="192"/>
    </location>
</feature>
<dbReference type="EMBL" id="AP023359">
    <property type="protein sequence ID" value="BCJ69670.1"/>
    <property type="molecule type" value="Genomic_DNA"/>
</dbReference>
<dbReference type="AlphaFoldDB" id="A0A810N9D3"/>
<reference evidence="2" key="1">
    <citation type="submission" date="2020-08" db="EMBL/GenBank/DDBJ databases">
        <title>Whole genome shotgun sequence of Polymorphospora rubra NBRC 101157.</title>
        <authorList>
            <person name="Komaki H."/>
            <person name="Tamura T."/>
        </authorList>
    </citation>
    <scope>NUCLEOTIDE SEQUENCE</scope>
    <source>
        <strain evidence="2">NBRC 101157</strain>
    </source>
</reference>
<gene>
    <name evidence="2" type="ORF">Prubr_66910</name>
</gene>
<accession>A0A810N9D3</accession>